<proteinExistence type="predicted"/>
<evidence type="ECO:0000313" key="1">
    <source>
        <dbReference type="EMBL" id="KIM52371.1"/>
    </source>
</evidence>
<organism evidence="1 2">
    <name type="scientific">Scleroderma citrinum Foug A</name>
    <dbReference type="NCBI Taxonomy" id="1036808"/>
    <lineage>
        <taxon>Eukaryota</taxon>
        <taxon>Fungi</taxon>
        <taxon>Dikarya</taxon>
        <taxon>Basidiomycota</taxon>
        <taxon>Agaricomycotina</taxon>
        <taxon>Agaricomycetes</taxon>
        <taxon>Agaricomycetidae</taxon>
        <taxon>Boletales</taxon>
        <taxon>Sclerodermatineae</taxon>
        <taxon>Sclerodermataceae</taxon>
        <taxon>Scleroderma</taxon>
    </lineage>
</organism>
<reference evidence="2" key="2">
    <citation type="submission" date="2015-01" db="EMBL/GenBank/DDBJ databases">
        <title>Evolutionary Origins and Diversification of the Mycorrhizal Mutualists.</title>
        <authorList>
            <consortium name="DOE Joint Genome Institute"/>
            <consortium name="Mycorrhizal Genomics Consortium"/>
            <person name="Kohler A."/>
            <person name="Kuo A."/>
            <person name="Nagy L.G."/>
            <person name="Floudas D."/>
            <person name="Copeland A."/>
            <person name="Barry K.W."/>
            <person name="Cichocki N."/>
            <person name="Veneault-Fourrey C."/>
            <person name="LaButti K."/>
            <person name="Lindquist E.A."/>
            <person name="Lipzen A."/>
            <person name="Lundell T."/>
            <person name="Morin E."/>
            <person name="Murat C."/>
            <person name="Riley R."/>
            <person name="Ohm R."/>
            <person name="Sun H."/>
            <person name="Tunlid A."/>
            <person name="Henrissat B."/>
            <person name="Grigoriev I.V."/>
            <person name="Hibbett D.S."/>
            <person name="Martin F."/>
        </authorList>
    </citation>
    <scope>NUCLEOTIDE SEQUENCE [LARGE SCALE GENOMIC DNA]</scope>
    <source>
        <strain evidence="2">Foug A</strain>
    </source>
</reference>
<keyword evidence="2" id="KW-1185">Reference proteome</keyword>
<protein>
    <submittedName>
        <fullName evidence="1">Uncharacterized protein</fullName>
    </submittedName>
</protein>
<evidence type="ECO:0000313" key="2">
    <source>
        <dbReference type="Proteomes" id="UP000053989"/>
    </source>
</evidence>
<dbReference type="AlphaFoldDB" id="A0A0C3D8B1"/>
<sequence length="131" mass="14552">MAAIVGELGAGGSGDSEIVRVVEGGRRERWETRDILDFPSCKYVHKSGWHFVGSIDKQQRNIVASSNPSSEYSWQPPVTKPSKSLLQASPREHRITSFVDHVLKASHAQLSHDDRFAHCYFPLLAPLLPSS</sequence>
<name>A0A0C3D8B1_9AGAM</name>
<accession>A0A0C3D8B1</accession>
<dbReference type="HOGENOM" id="CLU_1928820_0_0_1"/>
<dbReference type="InParanoid" id="A0A0C3D8B1"/>
<dbReference type="Proteomes" id="UP000053989">
    <property type="component" value="Unassembled WGS sequence"/>
</dbReference>
<reference evidence="1 2" key="1">
    <citation type="submission" date="2014-04" db="EMBL/GenBank/DDBJ databases">
        <authorList>
            <consortium name="DOE Joint Genome Institute"/>
            <person name="Kuo A."/>
            <person name="Kohler A."/>
            <person name="Nagy L.G."/>
            <person name="Floudas D."/>
            <person name="Copeland A."/>
            <person name="Barry K.W."/>
            <person name="Cichocki N."/>
            <person name="Veneault-Fourrey C."/>
            <person name="LaButti K."/>
            <person name="Lindquist E.A."/>
            <person name="Lipzen A."/>
            <person name="Lundell T."/>
            <person name="Morin E."/>
            <person name="Murat C."/>
            <person name="Sun H."/>
            <person name="Tunlid A."/>
            <person name="Henrissat B."/>
            <person name="Grigoriev I.V."/>
            <person name="Hibbett D.S."/>
            <person name="Martin F."/>
            <person name="Nordberg H.P."/>
            <person name="Cantor M.N."/>
            <person name="Hua S.X."/>
        </authorList>
    </citation>
    <scope>NUCLEOTIDE SEQUENCE [LARGE SCALE GENOMIC DNA]</scope>
    <source>
        <strain evidence="1 2">Foug A</strain>
    </source>
</reference>
<dbReference type="EMBL" id="KN822213">
    <property type="protein sequence ID" value="KIM52371.1"/>
    <property type="molecule type" value="Genomic_DNA"/>
</dbReference>
<gene>
    <name evidence="1" type="ORF">SCLCIDRAFT_1223860</name>
</gene>